<organism evidence="1 2">
    <name type="scientific">Lactuca sativa</name>
    <name type="common">Garden lettuce</name>
    <dbReference type="NCBI Taxonomy" id="4236"/>
    <lineage>
        <taxon>Eukaryota</taxon>
        <taxon>Viridiplantae</taxon>
        <taxon>Streptophyta</taxon>
        <taxon>Embryophyta</taxon>
        <taxon>Tracheophyta</taxon>
        <taxon>Spermatophyta</taxon>
        <taxon>Magnoliopsida</taxon>
        <taxon>eudicotyledons</taxon>
        <taxon>Gunneridae</taxon>
        <taxon>Pentapetalae</taxon>
        <taxon>asterids</taxon>
        <taxon>campanulids</taxon>
        <taxon>Asterales</taxon>
        <taxon>Asteraceae</taxon>
        <taxon>Cichorioideae</taxon>
        <taxon>Cichorieae</taxon>
        <taxon>Lactucinae</taxon>
        <taxon>Lactuca</taxon>
    </lineage>
</organism>
<evidence type="ECO:0008006" key="3">
    <source>
        <dbReference type="Google" id="ProtNLM"/>
    </source>
</evidence>
<gene>
    <name evidence="1" type="ORF">LSAT_V11C100034920</name>
</gene>
<name>A0A9R1WIC2_LACSA</name>
<dbReference type="AlphaFoldDB" id="A0A9R1WIC2"/>
<reference evidence="1 2" key="1">
    <citation type="journal article" date="2017" name="Nat. Commun.">
        <title>Genome assembly with in vitro proximity ligation data and whole-genome triplication in lettuce.</title>
        <authorList>
            <person name="Reyes-Chin-Wo S."/>
            <person name="Wang Z."/>
            <person name="Yang X."/>
            <person name="Kozik A."/>
            <person name="Arikit S."/>
            <person name="Song C."/>
            <person name="Xia L."/>
            <person name="Froenicke L."/>
            <person name="Lavelle D.O."/>
            <person name="Truco M.J."/>
            <person name="Xia R."/>
            <person name="Zhu S."/>
            <person name="Xu C."/>
            <person name="Xu H."/>
            <person name="Xu X."/>
            <person name="Cox K."/>
            <person name="Korf I."/>
            <person name="Meyers B.C."/>
            <person name="Michelmore R.W."/>
        </authorList>
    </citation>
    <scope>NUCLEOTIDE SEQUENCE [LARGE SCALE GENOMIC DNA]</scope>
    <source>
        <strain evidence="2">cv. Salinas</strain>
        <tissue evidence="1">Seedlings</tissue>
    </source>
</reference>
<evidence type="ECO:0000313" key="2">
    <source>
        <dbReference type="Proteomes" id="UP000235145"/>
    </source>
</evidence>
<comment type="caution">
    <text evidence="1">The sequence shown here is derived from an EMBL/GenBank/DDBJ whole genome shotgun (WGS) entry which is preliminary data.</text>
</comment>
<accession>A0A9R1WIC2</accession>
<dbReference type="EMBL" id="NBSK02000001">
    <property type="protein sequence ID" value="KAJ0227287.1"/>
    <property type="molecule type" value="Genomic_DNA"/>
</dbReference>
<dbReference type="PANTHER" id="PTHR47481:SF39">
    <property type="entry name" value="TRANSCRIPTION FACTOR INTERACTOR AND REGULATOR CCHC(ZN) FAMILY"/>
    <property type="match status" value="1"/>
</dbReference>
<proteinExistence type="predicted"/>
<dbReference type="Proteomes" id="UP000235145">
    <property type="component" value="Unassembled WGS sequence"/>
</dbReference>
<protein>
    <recommendedName>
        <fullName evidence="3">Retrotransposon Copia-like N-terminal domain-containing protein</fullName>
    </recommendedName>
</protein>
<dbReference type="PANTHER" id="PTHR47481">
    <property type="match status" value="1"/>
</dbReference>
<evidence type="ECO:0000313" key="1">
    <source>
        <dbReference type="EMBL" id="KAJ0227287.1"/>
    </source>
</evidence>
<sequence length="145" mass="16066">MPANTMPTLTTFTTSKKTTNNSYKYAFTLSPNNYGYWKTMLQPFLVTNNLFGYVDGTIHCPPATIIVSTTSTSTGKEGDTVTTSTSTTNPCYNTLVYKDARVRCPPSLRQSFQHVQSNTSGDLWLSLEGAYAPHTSSHEFLKPNF</sequence>
<keyword evidence="2" id="KW-1185">Reference proteome</keyword>